<dbReference type="Proteomes" id="UP000095358">
    <property type="component" value="Unassembled WGS sequence"/>
</dbReference>
<dbReference type="CDD" id="cd05157">
    <property type="entry name" value="ETNK_euk"/>
    <property type="match status" value="1"/>
</dbReference>
<dbReference type="GO" id="GO:0006646">
    <property type="term" value="P:phosphatidylethanolamine biosynthetic process"/>
    <property type="evidence" value="ECO:0007669"/>
    <property type="project" value="TreeGrafter"/>
</dbReference>
<dbReference type="AlphaFoldDB" id="A0A1E5RUU6"/>
<evidence type="ECO:0000256" key="1">
    <source>
        <dbReference type="ARBA" id="ARBA00038211"/>
    </source>
</evidence>
<dbReference type="PANTHER" id="PTHR22603:SF93">
    <property type="entry name" value="RE24176P"/>
    <property type="match status" value="1"/>
</dbReference>
<accession>A0A1E5RUU6</accession>
<dbReference type="STRING" id="29833.A0A1E5RUU6"/>
<protein>
    <submittedName>
        <fullName evidence="3">Choline kinase</fullName>
    </submittedName>
</protein>
<dbReference type="GO" id="GO:0004305">
    <property type="term" value="F:ethanolamine kinase activity"/>
    <property type="evidence" value="ECO:0007669"/>
    <property type="project" value="TreeGrafter"/>
</dbReference>
<feature type="compositionally biased region" description="Polar residues" evidence="2">
    <location>
        <begin position="7"/>
        <end position="28"/>
    </location>
</feature>
<evidence type="ECO:0000313" key="4">
    <source>
        <dbReference type="Proteomes" id="UP000095358"/>
    </source>
</evidence>
<dbReference type="Pfam" id="PF01633">
    <property type="entry name" value="Choline_kinase"/>
    <property type="match status" value="1"/>
</dbReference>
<gene>
    <name evidence="3" type="ORF">AWRI3580_g1107</name>
</gene>
<name>A0A1E5RUU6_HANUV</name>
<organism evidence="3 4">
    <name type="scientific">Hanseniaspora uvarum</name>
    <name type="common">Yeast</name>
    <name type="synonym">Kloeckera apiculata</name>
    <dbReference type="NCBI Taxonomy" id="29833"/>
    <lineage>
        <taxon>Eukaryota</taxon>
        <taxon>Fungi</taxon>
        <taxon>Dikarya</taxon>
        <taxon>Ascomycota</taxon>
        <taxon>Saccharomycotina</taxon>
        <taxon>Saccharomycetes</taxon>
        <taxon>Saccharomycodales</taxon>
        <taxon>Saccharomycodaceae</taxon>
        <taxon>Hanseniaspora</taxon>
    </lineage>
</organism>
<dbReference type="SUPFAM" id="SSF56112">
    <property type="entry name" value="Protein kinase-like (PK-like)"/>
    <property type="match status" value="1"/>
</dbReference>
<dbReference type="EMBL" id="LPNN01000003">
    <property type="protein sequence ID" value="OEJ90493.1"/>
    <property type="molecule type" value="Genomic_DNA"/>
</dbReference>
<proteinExistence type="inferred from homology"/>
<dbReference type="GO" id="GO:0005737">
    <property type="term" value="C:cytoplasm"/>
    <property type="evidence" value="ECO:0007669"/>
    <property type="project" value="TreeGrafter"/>
</dbReference>
<dbReference type="Gene3D" id="3.90.1200.10">
    <property type="match status" value="1"/>
</dbReference>
<evidence type="ECO:0000256" key="2">
    <source>
        <dbReference type="SAM" id="MobiDB-lite"/>
    </source>
</evidence>
<evidence type="ECO:0000313" key="3">
    <source>
        <dbReference type="EMBL" id="OEJ90493.1"/>
    </source>
</evidence>
<dbReference type="OrthoDB" id="3971405at2759"/>
<keyword evidence="3" id="KW-0418">Kinase</keyword>
<comment type="caution">
    <text evidence="3">The sequence shown here is derived from an EMBL/GenBank/DDBJ whole genome shotgun (WGS) entry which is preliminary data.</text>
</comment>
<dbReference type="InterPro" id="IPR011009">
    <property type="entry name" value="Kinase-like_dom_sf"/>
</dbReference>
<keyword evidence="4" id="KW-1185">Reference proteome</keyword>
<reference evidence="4" key="1">
    <citation type="journal article" date="2016" name="Genome Announc.">
        <title>Genome sequences of three species of Hanseniaspora isolated from spontaneous wine fermentations.</title>
        <authorList>
            <person name="Sternes P.R."/>
            <person name="Lee D."/>
            <person name="Kutyna D.R."/>
            <person name="Borneman A.R."/>
        </authorList>
    </citation>
    <scope>NUCLEOTIDE SEQUENCE [LARGE SCALE GENOMIC DNA]</scope>
    <source>
        <strain evidence="4">AWRI3580</strain>
    </source>
</reference>
<comment type="similarity">
    <text evidence="1">Belongs to the choline/ethanolamine kinase family.</text>
</comment>
<keyword evidence="3" id="KW-0808">Transferase</keyword>
<dbReference type="Gene3D" id="3.30.200.20">
    <property type="entry name" value="Phosphorylase Kinase, domain 1"/>
    <property type="match status" value="1"/>
</dbReference>
<feature type="region of interest" description="Disordered" evidence="2">
    <location>
        <begin position="1"/>
        <end position="28"/>
    </location>
</feature>
<dbReference type="GO" id="GO:0004103">
    <property type="term" value="F:choline kinase activity"/>
    <property type="evidence" value="ECO:0007669"/>
    <property type="project" value="TreeGrafter"/>
</dbReference>
<dbReference type="PANTHER" id="PTHR22603">
    <property type="entry name" value="CHOLINE/ETHANOALAMINE KINASE"/>
    <property type="match status" value="1"/>
</dbReference>
<sequence length="540" mass="62299">MADSKDTNSNGLLSSLNTDSARFNSSSSIHKPKLYKRTTSSQVSLRRFSILQSDTEISDDQIQPTLSHHDSDIEVFSNDRVITSNELLSRNELELNNEDSDSDYVELKPHERLHNSYTRRSNSPLVSEHGLTPAVSTDSINNEKSTVLSNVLNVKFVDYFLDNVKYENSETNVDFKKEILQIIKLLFIKTWVKTDLVPEKLVLRKISGAMTNAIYQLTYDSVDKLPSLLLRIYGPNVDSIIDRDYELQVLARLSNLKIGPKLFGCFNNGRFEEFLEDSITLTKEEVRKDEVSVKVSKRMRELHFFVPLTKDEKREGSITWKRVKNWLDNVHTIDEKTLKYVTQFDDFKTFEKHIEKYKQYLEDNMVNSKLSFTHCDTQYGNLLNVHGEIVVIDFEYSGPNPPAVDIANHFSEWMHDYHSSKPELLNPQKYPTEREIQLFLKGYNFADINTLKKDIALSRPLANLHWGLWGILQSGVLGNDKEISYNDDNANDEDHGEGEGANIETFDFLLYARQKFKVVLGDWITMGLIDKRDNYSATFI</sequence>
<dbReference type="VEuPathDB" id="FungiDB:AWRI3580_g1107"/>